<dbReference type="PANTHER" id="PTHR41248">
    <property type="entry name" value="NORD PROTEIN"/>
    <property type="match status" value="1"/>
</dbReference>
<feature type="domain" description="Cobalamin biosynthesis protein CobT VWA" evidence="1">
    <location>
        <begin position="364"/>
        <end position="564"/>
    </location>
</feature>
<dbReference type="Pfam" id="PF11775">
    <property type="entry name" value="CobT_C"/>
    <property type="match status" value="1"/>
</dbReference>
<sequence>MKPDPTTNQRERQKSQQLLEASARALSEELTLHYRGESLYIDNEFIPVYAAHLRNASVSDNGNINEKRGKIDAISMRLRHSDSALHSQLHSQIGSDAPITRLLFEALEQLRCESYLCDDHLRKTLPGVCANVEHNFTEWSKQFYQSGLADTHIGLLLFTVVQIVRSRLNAQVINESFEDFIEATRAGIVPIIGQDLAGLRRHRRNQQAYAHHAISLGSAISEMIESEQTQTDSTDASKVDQAKSALSFLLNFDQGDEIPMATAQSGQSKVFNDNHDSYRIYTTHYDREVHSSKLVRKALLATLREELDERIQQQGINIKQLSRQLSALLSSPQRDGWLYGEEDGYIDGRRLSQLVSSPNENRIFCHEYYRPIPNSIVSFLIDCSGSMREHINPITMLIDTMVKALGLAGINSEVLGFTTNSWNGGKAYTDWLKQRKPSYPGRLNESCHIIFKPAESHWRHTRRDIAALLKADFFKEGIDGEAVLWACKRLTQREEPRKLLFVISDGRPMDTATNLANDKYYLDNHLKQVIAHYHANREVEIIGLGVGLDLSPYYRQSLALDFAESSIQQNINEIIGLLLKQSR</sequence>
<keyword evidence="3" id="KW-1185">Reference proteome</keyword>
<dbReference type="InterPro" id="IPR006538">
    <property type="entry name" value="CobT"/>
</dbReference>
<accession>A0ABU3ZJ04</accession>
<evidence type="ECO:0000259" key="1">
    <source>
        <dbReference type="Pfam" id="PF11775"/>
    </source>
</evidence>
<dbReference type="InterPro" id="IPR051928">
    <property type="entry name" value="NorD/CobT"/>
</dbReference>
<dbReference type="Proteomes" id="UP001186452">
    <property type="component" value="Unassembled WGS sequence"/>
</dbReference>
<name>A0ABU3ZJ04_9GAMM</name>
<dbReference type="Pfam" id="PF06213">
    <property type="entry name" value="CobT"/>
    <property type="match status" value="1"/>
</dbReference>
<dbReference type="InterPro" id="IPR025861">
    <property type="entry name" value="CobT_VWA_dom"/>
</dbReference>
<dbReference type="SUPFAM" id="SSF53300">
    <property type="entry name" value="vWA-like"/>
    <property type="match status" value="1"/>
</dbReference>
<dbReference type="RefSeq" id="WP_317522872.1">
    <property type="nucleotide sequence ID" value="NZ_JAWJZI010000005.1"/>
</dbReference>
<gene>
    <name evidence="2" type="ORF">R2X38_13890</name>
</gene>
<protein>
    <submittedName>
        <fullName evidence="2">Aerobic cobaltochelatase CobT subunit</fullName>
    </submittedName>
</protein>
<dbReference type="PIRSF" id="PIRSF031715">
    <property type="entry name" value="Cob_chel_CobT"/>
    <property type="match status" value="1"/>
</dbReference>
<comment type="caution">
    <text evidence="2">The sequence shown here is derived from an EMBL/GenBank/DDBJ whole genome shotgun (WGS) entry which is preliminary data.</text>
</comment>
<dbReference type="EMBL" id="JAWJZI010000005">
    <property type="protein sequence ID" value="MDV5170090.1"/>
    <property type="molecule type" value="Genomic_DNA"/>
</dbReference>
<evidence type="ECO:0000313" key="2">
    <source>
        <dbReference type="EMBL" id="MDV5170090.1"/>
    </source>
</evidence>
<organism evidence="2 3">
    <name type="scientific">Photobacterium rosenbergii</name>
    <dbReference type="NCBI Taxonomy" id="294936"/>
    <lineage>
        <taxon>Bacteria</taxon>
        <taxon>Pseudomonadati</taxon>
        <taxon>Pseudomonadota</taxon>
        <taxon>Gammaproteobacteria</taxon>
        <taxon>Vibrionales</taxon>
        <taxon>Vibrionaceae</taxon>
        <taxon>Photobacterium</taxon>
    </lineage>
</organism>
<dbReference type="InterPro" id="IPR036465">
    <property type="entry name" value="vWFA_dom_sf"/>
</dbReference>
<dbReference type="PANTHER" id="PTHR41248:SF1">
    <property type="entry name" value="NORD PROTEIN"/>
    <property type="match status" value="1"/>
</dbReference>
<evidence type="ECO:0000313" key="3">
    <source>
        <dbReference type="Proteomes" id="UP001186452"/>
    </source>
</evidence>
<reference evidence="2 3" key="1">
    <citation type="submission" date="2023-10" db="EMBL/GenBank/DDBJ databases">
        <title>Marine bacteria isolated from horseshoe crab.</title>
        <authorList>
            <person name="Cheng T.H."/>
        </authorList>
    </citation>
    <scope>NUCLEOTIDE SEQUENCE [LARGE SCALE GENOMIC DNA]</scope>
    <source>
        <strain evidence="2 3">HSC6</strain>
    </source>
</reference>
<proteinExistence type="predicted"/>